<dbReference type="EMBL" id="ATLV01018370">
    <property type="status" value="NOT_ANNOTATED_CDS"/>
    <property type="molecule type" value="Genomic_DNA"/>
</dbReference>
<dbReference type="EnsemblMetazoa" id="ASIC010709-RA">
    <property type="protein sequence ID" value="ASIC010709-PA"/>
    <property type="gene ID" value="ASIC010709"/>
</dbReference>
<name>A0A084VYJ1_ANOSI</name>
<organism evidence="1">
    <name type="scientific">Anopheles sinensis</name>
    <name type="common">Mosquito</name>
    <dbReference type="NCBI Taxonomy" id="74873"/>
    <lineage>
        <taxon>Eukaryota</taxon>
        <taxon>Metazoa</taxon>
        <taxon>Ecdysozoa</taxon>
        <taxon>Arthropoda</taxon>
        <taxon>Hexapoda</taxon>
        <taxon>Insecta</taxon>
        <taxon>Pterygota</taxon>
        <taxon>Neoptera</taxon>
        <taxon>Endopterygota</taxon>
        <taxon>Diptera</taxon>
        <taxon>Nematocera</taxon>
        <taxon>Culicoidea</taxon>
        <taxon>Culicidae</taxon>
        <taxon>Anophelinae</taxon>
        <taxon>Anopheles</taxon>
    </lineage>
</organism>
<evidence type="ECO:0000313" key="3">
    <source>
        <dbReference type="Proteomes" id="UP000030765"/>
    </source>
</evidence>
<dbReference type="AlphaFoldDB" id="A0A084VYJ1"/>
<sequence>MENISTLQQQQQRLLDFRRWQMLARVAPVRMKFINRNERSGNATIRLEARKAGRGEGTDGASFVGCFPDVLPGSRRGEG</sequence>
<keyword evidence="3" id="KW-1185">Reference proteome</keyword>
<dbReference type="EMBL" id="KE525231">
    <property type="protein sequence ID" value="KFB43035.1"/>
    <property type="molecule type" value="Genomic_DNA"/>
</dbReference>
<evidence type="ECO:0000313" key="1">
    <source>
        <dbReference type="EMBL" id="KFB43035.1"/>
    </source>
</evidence>
<reference evidence="2" key="2">
    <citation type="submission" date="2020-05" db="UniProtKB">
        <authorList>
            <consortium name="EnsemblMetazoa"/>
        </authorList>
    </citation>
    <scope>IDENTIFICATION</scope>
</reference>
<proteinExistence type="predicted"/>
<accession>A0A084VYJ1</accession>
<protein>
    <submittedName>
        <fullName evidence="1 2">ATPase</fullName>
    </submittedName>
</protein>
<dbReference type="VEuPathDB" id="VectorBase:ASIC010709"/>
<evidence type="ECO:0000313" key="2">
    <source>
        <dbReference type="EnsemblMetazoa" id="ASIC010709-PA"/>
    </source>
</evidence>
<reference evidence="1 3" key="1">
    <citation type="journal article" date="2014" name="BMC Genomics">
        <title>Genome sequence of Anopheles sinensis provides insight into genetics basis of mosquito competence for malaria parasites.</title>
        <authorList>
            <person name="Zhou D."/>
            <person name="Zhang D."/>
            <person name="Ding G."/>
            <person name="Shi L."/>
            <person name="Hou Q."/>
            <person name="Ye Y."/>
            <person name="Xu Y."/>
            <person name="Zhou H."/>
            <person name="Xiong C."/>
            <person name="Li S."/>
            <person name="Yu J."/>
            <person name="Hong S."/>
            <person name="Yu X."/>
            <person name="Zou P."/>
            <person name="Chen C."/>
            <person name="Chang X."/>
            <person name="Wang W."/>
            <person name="Lv Y."/>
            <person name="Sun Y."/>
            <person name="Ma L."/>
            <person name="Shen B."/>
            <person name="Zhu C."/>
        </authorList>
    </citation>
    <scope>NUCLEOTIDE SEQUENCE [LARGE SCALE GENOMIC DNA]</scope>
</reference>
<gene>
    <name evidence="1" type="ORF">ZHAS_00010709</name>
</gene>
<dbReference type="Proteomes" id="UP000030765">
    <property type="component" value="Unassembled WGS sequence"/>
</dbReference>